<dbReference type="AlphaFoldDB" id="A0AAN6TDK4"/>
<evidence type="ECO:0000256" key="5">
    <source>
        <dbReference type="SAM" id="MobiDB-lite"/>
    </source>
</evidence>
<gene>
    <name evidence="7" type="ORF">N656DRAFT_753369</name>
</gene>
<dbReference type="Pfam" id="PF01753">
    <property type="entry name" value="zf-MYND"/>
    <property type="match status" value="1"/>
</dbReference>
<proteinExistence type="predicted"/>
<keyword evidence="8" id="KW-1185">Reference proteome</keyword>
<dbReference type="PROSITE" id="PS50865">
    <property type="entry name" value="ZF_MYND_2"/>
    <property type="match status" value="1"/>
</dbReference>
<dbReference type="EMBL" id="MU853342">
    <property type="protein sequence ID" value="KAK4112457.1"/>
    <property type="molecule type" value="Genomic_DNA"/>
</dbReference>
<name>A0AAN6TDK4_9PEZI</name>
<dbReference type="InterPro" id="IPR027974">
    <property type="entry name" value="DUF4470"/>
</dbReference>
<evidence type="ECO:0000256" key="1">
    <source>
        <dbReference type="ARBA" id="ARBA00022723"/>
    </source>
</evidence>
<dbReference type="InterPro" id="IPR024119">
    <property type="entry name" value="TF_DEAF-1"/>
</dbReference>
<evidence type="ECO:0000256" key="4">
    <source>
        <dbReference type="PROSITE-ProRule" id="PRU00134"/>
    </source>
</evidence>
<dbReference type="GO" id="GO:0008270">
    <property type="term" value="F:zinc ion binding"/>
    <property type="evidence" value="ECO:0007669"/>
    <property type="project" value="UniProtKB-KW"/>
</dbReference>
<dbReference type="SUPFAM" id="SSF144232">
    <property type="entry name" value="HIT/MYND zinc finger-like"/>
    <property type="match status" value="1"/>
</dbReference>
<dbReference type="Gene3D" id="6.10.140.2220">
    <property type="match status" value="1"/>
</dbReference>
<protein>
    <recommendedName>
        <fullName evidence="6">MYND-type domain-containing protein</fullName>
    </recommendedName>
</protein>
<dbReference type="Proteomes" id="UP001302812">
    <property type="component" value="Unassembled WGS sequence"/>
</dbReference>
<dbReference type="RefSeq" id="XP_064670027.1">
    <property type="nucleotide sequence ID" value="XM_064813061.1"/>
</dbReference>
<keyword evidence="3" id="KW-0862">Zinc</keyword>
<dbReference type="PANTHER" id="PTHR10237">
    <property type="entry name" value="DEFORMED EPIDERMAL AUTOREGULATORY FACTOR 1 HOMOLOG SUPPRESSIN"/>
    <property type="match status" value="1"/>
</dbReference>
<feature type="domain" description="MYND-type" evidence="6">
    <location>
        <begin position="1168"/>
        <end position="1211"/>
    </location>
</feature>
<sequence>MDVPTPITVLPSFSPGSGTPAVCLTQDLPQGVDADILLLSCRDLRHILYTLYAEQGFPARTIDFTACDADENVIARNILLLTLILDGLNAVSLTQLWNVYYHFYLDETDLQLLDAQARKLVGLSQTLQDWHASTYGTTVRFGDESTLSLTRRVWAEYANAARGRATVGYRAQFEAGLMRSRRAADAEKQHRPSFTRATTPLSEALSDELNEAIKQHWETGLTGPLPASGTTSMAPNPVFAVPLRGSSLLRFPTDALLSFHLAAAAAKLTYLSPLRLDEQRVESADIKLKLFELARLQFSQWTNAFRIAAPRTTVRFIASNPFALCSTLWHCFKKGDTCANKFRRQLSFDLLRLADCEYGASGKAPKQFDVIDTSSLADQTGTLNLLVSARPLLKDTPLATLYTDEVRGAADDPGRPIGQLIWRTYMVPTLLGLVPAEYWTNANVTSFATKTAITADYNARETTVSFPCLDSRAAWKLVKHIPGSPPKTAKLIVAKESDIALWFYCIYSGVFESRRPDTPNLDDIPELLCYHPGSFAALLKAVGEHLQLDLQRVKMDFVEHLVTSHKKPGGATHPNTPRILEVFSWLSPKLPKKAEKPVTYTWIEDDYEHPEFYNWHDVPPVLAVTLAIPADRWKRMLQSVQDKALSTDILIEVHVARNLPTARVYSDVQISFGKIIEQGFSSADNFALLVEEDKEGWSGSSEMIVSFVVETVVIEDTYNYADVSVCVVRTGSSTALFQELLGEDCTIHRASFKPRAGYGRVLFTKQRPGQIPPPIAWDEPEASPEASPDAPAPELVFSADFDEASGHHITTITGRINITSEQGKKLLADKAKIELQQSSPFTIEVVFGQGILTLPLTFPVPVVKEGSKTRIARKSCYIEVVAPFASPLESPPILDDFLLPTTLVKPSCIPVTINIPHLNLDSLPILDIDEKSPLGFIGTVTSLTFTPRERRLREEAFMGSSTRLSSSARLNFKESLFTIFMITAGLQGGQTGLIALKHPQQGGIHMLLFVSAVRLDGPHGSVVLDAAILPLTKALIESGELEVFLLLLNSLECCTLTINDAELALWKKALPALAERCRTWVHDPDTCEYKRHGRVPVGLGMGEQVLCSCGQGKFPPDFITLPEWDTAAKYATRVAISPVFASDLVGELVDADSIITGPAGAAARLKSCRNCGKNEGGETGVKLKRCARCLEVVYCSSECQKKDWRKHRMECKENEIYHQE</sequence>
<evidence type="ECO:0000313" key="7">
    <source>
        <dbReference type="EMBL" id="KAK4112457.1"/>
    </source>
</evidence>
<dbReference type="PANTHER" id="PTHR10237:SF15">
    <property type="entry name" value="LD37257P"/>
    <property type="match status" value="1"/>
</dbReference>
<evidence type="ECO:0000256" key="3">
    <source>
        <dbReference type="ARBA" id="ARBA00022833"/>
    </source>
</evidence>
<evidence type="ECO:0000313" key="8">
    <source>
        <dbReference type="Proteomes" id="UP001302812"/>
    </source>
</evidence>
<dbReference type="GO" id="GO:0000981">
    <property type="term" value="F:DNA-binding transcription factor activity, RNA polymerase II-specific"/>
    <property type="evidence" value="ECO:0007669"/>
    <property type="project" value="TreeGrafter"/>
</dbReference>
<dbReference type="GO" id="GO:0005634">
    <property type="term" value="C:nucleus"/>
    <property type="evidence" value="ECO:0007669"/>
    <property type="project" value="TreeGrafter"/>
</dbReference>
<keyword evidence="1" id="KW-0479">Metal-binding</keyword>
<keyword evidence="2 4" id="KW-0863">Zinc-finger</keyword>
<dbReference type="PROSITE" id="PS01360">
    <property type="entry name" value="ZF_MYND_1"/>
    <property type="match status" value="1"/>
</dbReference>
<reference evidence="7" key="2">
    <citation type="submission" date="2023-05" db="EMBL/GenBank/DDBJ databases">
        <authorList>
            <consortium name="Lawrence Berkeley National Laboratory"/>
            <person name="Steindorff A."/>
            <person name="Hensen N."/>
            <person name="Bonometti L."/>
            <person name="Westerberg I."/>
            <person name="Brannstrom I.O."/>
            <person name="Guillou S."/>
            <person name="Cros-Aarteil S."/>
            <person name="Calhoun S."/>
            <person name="Haridas S."/>
            <person name="Kuo A."/>
            <person name="Mondo S."/>
            <person name="Pangilinan J."/>
            <person name="Riley R."/>
            <person name="Labutti K."/>
            <person name="Andreopoulos B."/>
            <person name="Lipzen A."/>
            <person name="Chen C."/>
            <person name="Yanf M."/>
            <person name="Daum C."/>
            <person name="Ng V."/>
            <person name="Clum A."/>
            <person name="Ohm R."/>
            <person name="Martin F."/>
            <person name="Silar P."/>
            <person name="Natvig D."/>
            <person name="Lalanne C."/>
            <person name="Gautier V."/>
            <person name="Ament-Velasquez S.L."/>
            <person name="Kruys A."/>
            <person name="Hutchinson M.I."/>
            <person name="Powell A.J."/>
            <person name="Barry K."/>
            <person name="Miller A.N."/>
            <person name="Grigoriev I.V."/>
            <person name="Debuchy R."/>
            <person name="Gladieux P."/>
            <person name="Thoren M.H."/>
            <person name="Johannesson H."/>
        </authorList>
    </citation>
    <scope>NUCLEOTIDE SEQUENCE</scope>
    <source>
        <strain evidence="7">CBS 508.74</strain>
    </source>
</reference>
<dbReference type="GeneID" id="89937186"/>
<organism evidence="7 8">
    <name type="scientific">Canariomyces notabilis</name>
    <dbReference type="NCBI Taxonomy" id="2074819"/>
    <lineage>
        <taxon>Eukaryota</taxon>
        <taxon>Fungi</taxon>
        <taxon>Dikarya</taxon>
        <taxon>Ascomycota</taxon>
        <taxon>Pezizomycotina</taxon>
        <taxon>Sordariomycetes</taxon>
        <taxon>Sordariomycetidae</taxon>
        <taxon>Sordariales</taxon>
        <taxon>Chaetomiaceae</taxon>
        <taxon>Canariomyces</taxon>
    </lineage>
</organism>
<evidence type="ECO:0000256" key="2">
    <source>
        <dbReference type="ARBA" id="ARBA00022771"/>
    </source>
</evidence>
<dbReference type="Pfam" id="PF14737">
    <property type="entry name" value="DUF4470"/>
    <property type="match status" value="1"/>
</dbReference>
<evidence type="ECO:0000259" key="6">
    <source>
        <dbReference type="PROSITE" id="PS50865"/>
    </source>
</evidence>
<dbReference type="InterPro" id="IPR002893">
    <property type="entry name" value="Znf_MYND"/>
</dbReference>
<reference evidence="7" key="1">
    <citation type="journal article" date="2023" name="Mol. Phylogenet. Evol.">
        <title>Genome-scale phylogeny and comparative genomics of the fungal order Sordariales.</title>
        <authorList>
            <person name="Hensen N."/>
            <person name="Bonometti L."/>
            <person name="Westerberg I."/>
            <person name="Brannstrom I.O."/>
            <person name="Guillou S."/>
            <person name="Cros-Aarteil S."/>
            <person name="Calhoun S."/>
            <person name="Haridas S."/>
            <person name="Kuo A."/>
            <person name="Mondo S."/>
            <person name="Pangilinan J."/>
            <person name="Riley R."/>
            <person name="LaButti K."/>
            <person name="Andreopoulos B."/>
            <person name="Lipzen A."/>
            <person name="Chen C."/>
            <person name="Yan M."/>
            <person name="Daum C."/>
            <person name="Ng V."/>
            <person name="Clum A."/>
            <person name="Steindorff A."/>
            <person name="Ohm R.A."/>
            <person name="Martin F."/>
            <person name="Silar P."/>
            <person name="Natvig D.O."/>
            <person name="Lalanne C."/>
            <person name="Gautier V."/>
            <person name="Ament-Velasquez S.L."/>
            <person name="Kruys A."/>
            <person name="Hutchinson M.I."/>
            <person name="Powell A.J."/>
            <person name="Barry K."/>
            <person name="Miller A.N."/>
            <person name="Grigoriev I.V."/>
            <person name="Debuchy R."/>
            <person name="Gladieux P."/>
            <person name="Hiltunen Thoren M."/>
            <person name="Johannesson H."/>
        </authorList>
    </citation>
    <scope>NUCLEOTIDE SEQUENCE</scope>
    <source>
        <strain evidence="7">CBS 508.74</strain>
    </source>
</reference>
<comment type="caution">
    <text evidence="7">The sequence shown here is derived from an EMBL/GenBank/DDBJ whole genome shotgun (WGS) entry which is preliminary data.</text>
</comment>
<feature type="region of interest" description="Disordered" evidence="5">
    <location>
        <begin position="772"/>
        <end position="791"/>
    </location>
</feature>
<accession>A0AAN6TDK4</accession>